<dbReference type="Proteomes" id="UP000809789">
    <property type="component" value="Unassembled WGS sequence"/>
</dbReference>
<proteinExistence type="predicted"/>
<dbReference type="EMBL" id="JAESVG020000006">
    <property type="protein sequence ID" value="KAG8626654.1"/>
    <property type="molecule type" value="Genomic_DNA"/>
</dbReference>
<sequence length="189" mass="21282">MDTTAPSYRLLPFESVPQPFFLRPFGAKLVRMEPVAGKATTTLPQPSKPRFIWQIDWMIAPFDARHVPLVGPFVKQLDSQPVRLSFPQAFSYLGPNSFARCFENGILVVGTYRTTYYGDRDLYLGAARISPSHFSMREAEKGTAFVRLPTLFFLRWAVCTGRQEGQSEGTFAAHVMQACENFAGLYEGL</sequence>
<name>A0A8K0PII2_9PEZI</name>
<comment type="caution">
    <text evidence="1">The sequence shown here is derived from an EMBL/GenBank/DDBJ whole genome shotgun (WGS) entry which is preliminary data.</text>
</comment>
<protein>
    <submittedName>
        <fullName evidence="1">Uncharacterized protein</fullName>
    </submittedName>
</protein>
<accession>A0A8K0PII2</accession>
<dbReference type="OrthoDB" id="10274682at2759"/>
<keyword evidence="2" id="KW-1185">Reference proteome</keyword>
<evidence type="ECO:0000313" key="1">
    <source>
        <dbReference type="EMBL" id="KAG8626654.1"/>
    </source>
</evidence>
<organism evidence="1 2">
    <name type="scientific">Elsinoe batatas</name>
    <dbReference type="NCBI Taxonomy" id="2601811"/>
    <lineage>
        <taxon>Eukaryota</taxon>
        <taxon>Fungi</taxon>
        <taxon>Dikarya</taxon>
        <taxon>Ascomycota</taxon>
        <taxon>Pezizomycotina</taxon>
        <taxon>Dothideomycetes</taxon>
        <taxon>Dothideomycetidae</taxon>
        <taxon>Myriangiales</taxon>
        <taxon>Elsinoaceae</taxon>
        <taxon>Elsinoe</taxon>
    </lineage>
</organism>
<dbReference type="AlphaFoldDB" id="A0A8K0PII2"/>
<evidence type="ECO:0000313" key="2">
    <source>
        <dbReference type="Proteomes" id="UP000809789"/>
    </source>
</evidence>
<gene>
    <name evidence="1" type="ORF">KVT40_005599</name>
</gene>
<reference evidence="1" key="1">
    <citation type="submission" date="2021-07" db="EMBL/GenBank/DDBJ databases">
        <title>Elsinoe batatas strain:CRI-CJ2 Genome sequencing and assembly.</title>
        <authorList>
            <person name="Huang L."/>
        </authorList>
    </citation>
    <scope>NUCLEOTIDE SEQUENCE</scope>
    <source>
        <strain evidence="1">CRI-CJ2</strain>
    </source>
</reference>